<dbReference type="RefSeq" id="WP_187255414.1">
    <property type="nucleotide sequence ID" value="NZ_JBHULF010000006.1"/>
</dbReference>
<evidence type="ECO:0000256" key="4">
    <source>
        <dbReference type="ARBA" id="ARBA00022833"/>
    </source>
</evidence>
<accession>A0ABR7M5A4</accession>
<proteinExistence type="inferred from homology"/>
<keyword evidence="6 7" id="KW-0030">Aminoacyl-tRNA synthetase</keyword>
<keyword evidence="5 7" id="KW-0067">ATP-binding</keyword>
<gene>
    <name evidence="10" type="ORF">BC349_03860</name>
</gene>
<reference evidence="10 11" key="1">
    <citation type="submission" date="2016-07" db="EMBL/GenBank/DDBJ databases">
        <title>Genome analysis of Flavihumibacter stibioxidans YS-17.</title>
        <authorList>
            <person name="Shi K."/>
            <person name="Han Y."/>
            <person name="Wang G."/>
        </authorList>
    </citation>
    <scope>NUCLEOTIDE SEQUENCE [LARGE SCALE GENOMIC DNA]</scope>
    <source>
        <strain evidence="10 11">YS-17</strain>
    </source>
</reference>
<name>A0ABR7M5A4_9BACT</name>
<dbReference type="PRINTS" id="PR00987">
    <property type="entry name" value="TRNASYNTHGLU"/>
</dbReference>
<evidence type="ECO:0000313" key="10">
    <source>
        <dbReference type="EMBL" id="MBC6490091.1"/>
    </source>
</evidence>
<dbReference type="EMBL" id="MBUA01000001">
    <property type="protein sequence ID" value="MBC6490091.1"/>
    <property type="molecule type" value="Genomic_DNA"/>
</dbReference>
<evidence type="ECO:0000259" key="9">
    <source>
        <dbReference type="Pfam" id="PF00749"/>
    </source>
</evidence>
<evidence type="ECO:0000313" key="11">
    <source>
        <dbReference type="Proteomes" id="UP000765802"/>
    </source>
</evidence>
<keyword evidence="2" id="KW-0479">Metal-binding</keyword>
<dbReference type="InterPro" id="IPR000924">
    <property type="entry name" value="Glu/Gln-tRNA-synth"/>
</dbReference>
<sequence length="304" mass="34347">MLPLNQVPVFRKTRIAPTPSGYLHLGNLFSFILTAGLARKFKAGILLRIDDLDQDRVREEYLHDIFDTLRFFDLPWDEGPQDPDDCRRSWSQLQRLNLYRNALDHLAENGLVYACTCSRATMARSGLQAGCPGNCREKKLPLDTPGASWRFNTSRSGAVGMRGPDGTIKEYSFPGALHDWVVRKKDGFPAYQLTSVIDDDYFGVDLIIRGEDLLDSSLVQLDLCRFLPDSTFMNAAFYHHALLTHVSGEKLSKSAGDTSITHLRHSGLGVGEILGMLGRRMGIHEPVAHWSELFWKWEKANWHS</sequence>
<dbReference type="SUPFAM" id="SSF52374">
    <property type="entry name" value="Nucleotidylyl transferase"/>
    <property type="match status" value="1"/>
</dbReference>
<dbReference type="PANTHER" id="PTHR43311:SF1">
    <property type="entry name" value="GLUTAMYL-Q TRNA(ASP) SYNTHETASE"/>
    <property type="match status" value="1"/>
</dbReference>
<keyword evidence="8" id="KW-0812">Transmembrane</keyword>
<evidence type="ECO:0000256" key="7">
    <source>
        <dbReference type="RuleBase" id="RU363037"/>
    </source>
</evidence>
<keyword evidence="7" id="KW-0648">Protein biosynthesis</keyword>
<protein>
    <recommendedName>
        <fullName evidence="9">Glutamyl/glutaminyl-tRNA synthetase class Ib catalytic domain-containing protein</fullName>
    </recommendedName>
</protein>
<evidence type="ECO:0000256" key="3">
    <source>
        <dbReference type="ARBA" id="ARBA00022741"/>
    </source>
</evidence>
<comment type="caution">
    <text evidence="10">The sequence shown here is derived from an EMBL/GenBank/DDBJ whole genome shotgun (WGS) entry which is preliminary data.</text>
</comment>
<dbReference type="Proteomes" id="UP000765802">
    <property type="component" value="Unassembled WGS sequence"/>
</dbReference>
<dbReference type="InterPro" id="IPR001412">
    <property type="entry name" value="aa-tRNA-synth_I_CS"/>
</dbReference>
<feature type="transmembrane region" description="Helical" evidence="8">
    <location>
        <begin position="20"/>
        <end position="38"/>
    </location>
</feature>
<dbReference type="Pfam" id="PF00749">
    <property type="entry name" value="tRNA-synt_1c"/>
    <property type="match status" value="1"/>
</dbReference>
<keyword evidence="1 7" id="KW-0436">Ligase</keyword>
<evidence type="ECO:0000256" key="1">
    <source>
        <dbReference type="ARBA" id="ARBA00022598"/>
    </source>
</evidence>
<comment type="similarity">
    <text evidence="7">Belongs to the class-I aminoacyl-tRNA synthetase family.</text>
</comment>
<evidence type="ECO:0000256" key="8">
    <source>
        <dbReference type="SAM" id="Phobius"/>
    </source>
</evidence>
<dbReference type="InterPro" id="IPR014729">
    <property type="entry name" value="Rossmann-like_a/b/a_fold"/>
</dbReference>
<dbReference type="PANTHER" id="PTHR43311">
    <property type="entry name" value="GLUTAMATE--TRNA LIGASE"/>
    <property type="match status" value="1"/>
</dbReference>
<keyword evidence="11" id="KW-1185">Reference proteome</keyword>
<keyword evidence="8" id="KW-0472">Membrane</keyword>
<feature type="domain" description="Glutamyl/glutaminyl-tRNA synthetase class Ib catalytic" evidence="9">
    <location>
        <begin position="12"/>
        <end position="269"/>
    </location>
</feature>
<evidence type="ECO:0000256" key="6">
    <source>
        <dbReference type="ARBA" id="ARBA00023146"/>
    </source>
</evidence>
<keyword evidence="3 7" id="KW-0547">Nucleotide-binding</keyword>
<evidence type="ECO:0000256" key="5">
    <source>
        <dbReference type="ARBA" id="ARBA00022840"/>
    </source>
</evidence>
<keyword evidence="4" id="KW-0862">Zinc</keyword>
<organism evidence="10 11">
    <name type="scientific">Flavihumibacter stibioxidans</name>
    <dbReference type="NCBI Taxonomy" id="1834163"/>
    <lineage>
        <taxon>Bacteria</taxon>
        <taxon>Pseudomonadati</taxon>
        <taxon>Bacteroidota</taxon>
        <taxon>Chitinophagia</taxon>
        <taxon>Chitinophagales</taxon>
        <taxon>Chitinophagaceae</taxon>
        <taxon>Flavihumibacter</taxon>
    </lineage>
</organism>
<evidence type="ECO:0000256" key="2">
    <source>
        <dbReference type="ARBA" id="ARBA00022723"/>
    </source>
</evidence>
<keyword evidence="8" id="KW-1133">Transmembrane helix</keyword>
<dbReference type="InterPro" id="IPR020058">
    <property type="entry name" value="Glu/Gln-tRNA-synth_Ib_cat-dom"/>
</dbReference>
<dbReference type="InterPro" id="IPR049940">
    <property type="entry name" value="GluQ/Sye"/>
</dbReference>
<dbReference type="Gene3D" id="3.40.50.620">
    <property type="entry name" value="HUPs"/>
    <property type="match status" value="1"/>
</dbReference>
<dbReference type="PROSITE" id="PS00178">
    <property type="entry name" value="AA_TRNA_LIGASE_I"/>
    <property type="match status" value="1"/>
</dbReference>